<name>A0A833QSX5_9POAL</name>
<evidence type="ECO:0000259" key="2">
    <source>
        <dbReference type="Pfam" id="PF11976"/>
    </source>
</evidence>
<dbReference type="Proteomes" id="UP000623129">
    <property type="component" value="Unassembled WGS sequence"/>
</dbReference>
<evidence type="ECO:0000256" key="1">
    <source>
        <dbReference type="SAM" id="MobiDB-lite"/>
    </source>
</evidence>
<keyword evidence="4" id="KW-1185">Reference proteome</keyword>
<dbReference type="AlphaFoldDB" id="A0A833QSX5"/>
<gene>
    <name evidence="3" type="ORF">FCM35_KLT06659</name>
</gene>
<reference evidence="3" key="1">
    <citation type="submission" date="2020-01" db="EMBL/GenBank/DDBJ databases">
        <title>Genome sequence of Kobresia littledalei, the first chromosome-level genome in the family Cyperaceae.</title>
        <authorList>
            <person name="Qu G."/>
        </authorList>
    </citation>
    <scope>NUCLEOTIDE SEQUENCE</scope>
    <source>
        <strain evidence="3">C.B.Clarke</strain>
        <tissue evidence="3">Leaf</tissue>
    </source>
</reference>
<feature type="region of interest" description="Disordered" evidence="1">
    <location>
        <begin position="1"/>
        <end position="73"/>
    </location>
</feature>
<evidence type="ECO:0000313" key="4">
    <source>
        <dbReference type="Proteomes" id="UP000623129"/>
    </source>
</evidence>
<organism evidence="3 4">
    <name type="scientific">Carex littledalei</name>
    <dbReference type="NCBI Taxonomy" id="544730"/>
    <lineage>
        <taxon>Eukaryota</taxon>
        <taxon>Viridiplantae</taxon>
        <taxon>Streptophyta</taxon>
        <taxon>Embryophyta</taxon>
        <taxon>Tracheophyta</taxon>
        <taxon>Spermatophyta</taxon>
        <taxon>Magnoliopsida</taxon>
        <taxon>Liliopsida</taxon>
        <taxon>Poales</taxon>
        <taxon>Cyperaceae</taxon>
        <taxon>Cyperoideae</taxon>
        <taxon>Cariceae</taxon>
        <taxon>Carex</taxon>
        <taxon>Carex subgen. Euthyceras</taxon>
    </lineage>
</organism>
<dbReference type="SUPFAM" id="SSF54236">
    <property type="entry name" value="Ubiquitin-like"/>
    <property type="match status" value="2"/>
</dbReference>
<sequence length="232" mass="26915">MKSEDQSEKDLSRKESDGDERQKMKSEDLTEKDLSRKESDEKFLPSKESDGKPQRMESKDQSKKDQPREESDDFAKITRTIAIDVTNTDKINARRALHQGSAIKLEVQSWYTITELKHIISLDGRLRLFCSVYDQELHDEKTLRQYMINDYAVLKVKTSQMQIFVMFRDEVPVVMNVDAYEKLSDVACRIEQWLELNPEQFIIQVKGRDLDSNSTVCESGIGDDSRLEVVPL</sequence>
<accession>A0A833QSX5</accession>
<dbReference type="EMBL" id="SWLB01000016">
    <property type="protein sequence ID" value="KAF3328053.1"/>
    <property type="molecule type" value="Genomic_DNA"/>
</dbReference>
<comment type="caution">
    <text evidence="3">The sequence shown here is derived from an EMBL/GenBank/DDBJ whole genome shotgun (WGS) entry which is preliminary data.</text>
</comment>
<dbReference type="Pfam" id="PF11976">
    <property type="entry name" value="Rad60-SLD"/>
    <property type="match status" value="1"/>
</dbReference>
<evidence type="ECO:0000313" key="3">
    <source>
        <dbReference type="EMBL" id="KAF3328053.1"/>
    </source>
</evidence>
<dbReference type="InterPro" id="IPR022617">
    <property type="entry name" value="Rad60/SUMO-like_dom"/>
</dbReference>
<dbReference type="InterPro" id="IPR029071">
    <property type="entry name" value="Ubiquitin-like_domsf"/>
</dbReference>
<protein>
    <submittedName>
        <fullName evidence="3">Polyubiquitin 11-like protein</fullName>
    </submittedName>
</protein>
<feature type="domain" description="Rad60/SUMO-like" evidence="2">
    <location>
        <begin position="161"/>
        <end position="230"/>
    </location>
</feature>
<dbReference type="Gene3D" id="3.10.20.90">
    <property type="entry name" value="Phosphatidylinositol 3-kinase Catalytic Subunit, Chain A, domain 1"/>
    <property type="match status" value="1"/>
</dbReference>
<proteinExistence type="predicted"/>